<sequence length="133" mass="15329">MDPIKDLLHLYSDAVCRLDADQWTDTWCDSGIWDLGHGDPVSGRESLRSFWITSMSRFEKVIHTYSNSISDLDNNLGSGSGRAYVTEWLKPKEGDPLVLHGFYDDEYVFENNKWLFSKRTLNRVYMGKPDLSS</sequence>
<evidence type="ECO:0000259" key="1">
    <source>
        <dbReference type="Pfam" id="PF13577"/>
    </source>
</evidence>
<dbReference type="InterPro" id="IPR037401">
    <property type="entry name" value="SnoaL-like"/>
</dbReference>
<organism evidence="2">
    <name type="scientific">marine metagenome</name>
    <dbReference type="NCBI Taxonomy" id="408172"/>
    <lineage>
        <taxon>unclassified sequences</taxon>
        <taxon>metagenomes</taxon>
        <taxon>ecological metagenomes</taxon>
    </lineage>
</organism>
<dbReference type="AlphaFoldDB" id="A0A382RB99"/>
<dbReference type="EMBL" id="UINC01120149">
    <property type="protein sequence ID" value="SVC94455.1"/>
    <property type="molecule type" value="Genomic_DNA"/>
</dbReference>
<accession>A0A382RB99</accession>
<dbReference type="InterPro" id="IPR032710">
    <property type="entry name" value="NTF2-like_dom_sf"/>
</dbReference>
<dbReference type="Gene3D" id="3.10.450.50">
    <property type="match status" value="1"/>
</dbReference>
<reference evidence="2" key="1">
    <citation type="submission" date="2018-05" db="EMBL/GenBank/DDBJ databases">
        <authorList>
            <person name="Lanie J.A."/>
            <person name="Ng W.-L."/>
            <person name="Kazmierczak K.M."/>
            <person name="Andrzejewski T.M."/>
            <person name="Davidsen T.M."/>
            <person name="Wayne K.J."/>
            <person name="Tettelin H."/>
            <person name="Glass J.I."/>
            <person name="Rusch D."/>
            <person name="Podicherti R."/>
            <person name="Tsui H.-C.T."/>
            <person name="Winkler M.E."/>
        </authorList>
    </citation>
    <scope>NUCLEOTIDE SEQUENCE</scope>
</reference>
<protein>
    <recommendedName>
        <fullName evidence="1">SnoaL-like domain-containing protein</fullName>
    </recommendedName>
</protein>
<feature type="domain" description="SnoaL-like" evidence="1">
    <location>
        <begin position="4"/>
        <end position="120"/>
    </location>
</feature>
<gene>
    <name evidence="2" type="ORF">METZ01_LOCUS347309</name>
</gene>
<name>A0A382RB99_9ZZZZ</name>
<dbReference type="SUPFAM" id="SSF54427">
    <property type="entry name" value="NTF2-like"/>
    <property type="match status" value="1"/>
</dbReference>
<dbReference type="Pfam" id="PF13577">
    <property type="entry name" value="SnoaL_4"/>
    <property type="match status" value="1"/>
</dbReference>
<evidence type="ECO:0000313" key="2">
    <source>
        <dbReference type="EMBL" id="SVC94455.1"/>
    </source>
</evidence>
<proteinExistence type="predicted"/>